<keyword evidence="3" id="KW-1185">Reference proteome</keyword>
<dbReference type="Proteomes" id="UP000070188">
    <property type="component" value="Unassembled WGS sequence"/>
</dbReference>
<dbReference type="PATRIC" id="fig|1469144.10.peg.2295"/>
<organism evidence="2 3">
    <name type="scientific">Carbonactinospora thermoautotrophica</name>
    <dbReference type="NCBI Taxonomy" id="1469144"/>
    <lineage>
        <taxon>Bacteria</taxon>
        <taxon>Bacillati</taxon>
        <taxon>Actinomycetota</taxon>
        <taxon>Actinomycetes</taxon>
        <taxon>Kitasatosporales</taxon>
        <taxon>Carbonactinosporaceae</taxon>
        <taxon>Carbonactinospora</taxon>
    </lineage>
</organism>
<dbReference type="STRING" id="1469144.LI90_2115"/>
<reference evidence="3" key="1">
    <citation type="submission" date="2015-04" db="EMBL/GenBank/DDBJ databases">
        <title>Physiological reanalysis, assessment of diazotrophy, and genome sequences of multiple isolates of Streptomyces thermoautotrophicus.</title>
        <authorList>
            <person name="MacKellar D.C."/>
            <person name="Lieber L."/>
            <person name="Norman J."/>
            <person name="Bolger A."/>
            <person name="Tobin C."/>
            <person name="Murray J.W."/>
            <person name="Chang R."/>
            <person name="Ford T."/>
            <person name="Nguyen P.Q."/>
            <person name="Woodward J."/>
            <person name="Permingeat H."/>
            <person name="Joshi N.S."/>
            <person name="Silver P.A."/>
            <person name="Usadel B."/>
            <person name="Rutherford A.W."/>
            <person name="Friesen M."/>
            <person name="Prell J."/>
        </authorList>
    </citation>
    <scope>NUCLEOTIDE SEQUENCE [LARGE SCALE GENOMIC DNA]</scope>
    <source>
        <strain evidence="3">H1</strain>
    </source>
</reference>
<protein>
    <submittedName>
        <fullName evidence="2">Uncharacterized protein</fullName>
    </submittedName>
</protein>
<feature type="region of interest" description="Disordered" evidence="1">
    <location>
        <begin position="128"/>
        <end position="148"/>
    </location>
</feature>
<dbReference type="OrthoDB" id="3504241at2"/>
<gene>
    <name evidence="2" type="ORF">LI90_2115</name>
</gene>
<evidence type="ECO:0000313" key="2">
    <source>
        <dbReference type="EMBL" id="KWX01087.1"/>
    </source>
</evidence>
<comment type="caution">
    <text evidence="2">The sequence shown here is derived from an EMBL/GenBank/DDBJ whole genome shotgun (WGS) entry which is preliminary data.</text>
</comment>
<proteinExistence type="predicted"/>
<dbReference type="EMBL" id="LAXD01000001">
    <property type="protein sequence ID" value="KWX01087.1"/>
    <property type="molecule type" value="Genomic_DNA"/>
</dbReference>
<evidence type="ECO:0000313" key="3">
    <source>
        <dbReference type="Proteomes" id="UP000070188"/>
    </source>
</evidence>
<dbReference type="AlphaFoldDB" id="A0A132MT91"/>
<dbReference type="RefSeq" id="WP_066887268.1">
    <property type="nucleotide sequence ID" value="NZ_LAXD01000001.1"/>
</dbReference>
<name>A0A132MT91_9ACTN</name>
<evidence type="ECO:0000256" key="1">
    <source>
        <dbReference type="SAM" id="MobiDB-lite"/>
    </source>
</evidence>
<sequence>MAHGRACAARIRELAQRAGWPLVRTAAEIVACCQVTPLRAWRLAHGWPLEEAADRLDEVCARIGLRQPHLGKAGLSCYELGKHPVPMWLLDPLCRLYQTRPDWLGFGGDYSGGEPGERPLFPVLAGPGKGGEKGSTGDLLNRTDHQEDPMRRRELLRTALAGLALGSGLTPQAAHALELLRQDAEHTVRPPALEPTTLDEWEHIVEAHGYALKTAPPLSLLGELAADFAELQALAQRGLRLHDRKHVYYLSAQLAGLMGVTLLNLGEPRDAWRWFNTAQAAAEENGDRALRGWVLTRKAISGALPRIRYGADPVQTARLALRLTEQAQALTRNIPCAAHPMAHAVEASARSWLGDRPGALAAINRARDAFARLDAEETRASSFCYPEQQMRSHFSDSLTRLGLTREARREQQAALPLYSPNETLEPTIVRMDQAECLIKDGDVTEGCRSVIRVILDLPEERRAPTLWSHARRVAKSLPQEAQHTPAARDLREFLASSR</sequence>
<accession>A0A132MT91</accession>